<dbReference type="AlphaFoldDB" id="A0A1J6HCU0"/>
<feature type="non-terminal residue" evidence="1">
    <location>
        <position position="1"/>
    </location>
</feature>
<dbReference type="EMBL" id="MOEC01000092">
    <property type="protein sequence ID" value="OIS90195.1"/>
    <property type="molecule type" value="Genomic_DNA"/>
</dbReference>
<accession>A0A1J6HCU0</accession>
<organism evidence="1 2">
    <name type="scientific">Brucella cytisi</name>
    <dbReference type="NCBI Taxonomy" id="407152"/>
    <lineage>
        <taxon>Bacteria</taxon>
        <taxon>Pseudomonadati</taxon>
        <taxon>Pseudomonadota</taxon>
        <taxon>Alphaproteobacteria</taxon>
        <taxon>Hyphomicrobiales</taxon>
        <taxon>Brucellaceae</taxon>
        <taxon>Brucella/Ochrobactrum group</taxon>
        <taxon>Brucella</taxon>
    </lineage>
</organism>
<keyword evidence="2" id="KW-1185">Reference proteome</keyword>
<evidence type="ECO:0000313" key="2">
    <source>
        <dbReference type="Proteomes" id="UP000182985"/>
    </source>
</evidence>
<comment type="caution">
    <text evidence="1">The sequence shown here is derived from an EMBL/GenBank/DDBJ whole genome shotgun (WGS) entry which is preliminary data.</text>
</comment>
<proteinExistence type="predicted"/>
<gene>
    <name evidence="1" type="ORF">BLA27_28120</name>
</gene>
<evidence type="ECO:0000313" key="1">
    <source>
        <dbReference type="EMBL" id="OIS90195.1"/>
    </source>
</evidence>
<name>A0A1J6HCU0_9HYPH</name>
<reference evidence="1 2" key="1">
    <citation type="submission" date="2016-10" db="EMBL/GenBank/DDBJ databases">
        <title>The Draft Genome Sequence of the Potato Rhizosphere Bacteria Ochrobactrum sp. IPA7.2.</title>
        <authorList>
            <person name="Gogoleva N.E."/>
            <person name="Khlopko Y.A."/>
            <person name="Burygin G.L."/>
            <person name="Plotnikov A.O."/>
        </authorList>
    </citation>
    <scope>NUCLEOTIDE SEQUENCE [LARGE SCALE GENOMIC DNA]</scope>
    <source>
        <strain evidence="1 2">IPA7.2</strain>
    </source>
</reference>
<sequence length="116" mass="12619">AEIVHDDNVAWLEHRDQLLLDIGAETLAVHRSVEDTGCCKLIVSQSAQECQRAPVAMRCKCPQSLAFWTPASDRRHVGLDPGLINEDQPFGIKVILQGLPALSFASDVGTSLLKGE</sequence>
<dbReference type="Proteomes" id="UP000182985">
    <property type="component" value="Unassembled WGS sequence"/>
</dbReference>
<protein>
    <submittedName>
        <fullName evidence="1">Uncharacterized protein</fullName>
    </submittedName>
</protein>